<feature type="domain" description="Glutaredoxin" evidence="1">
    <location>
        <begin position="4"/>
        <end position="63"/>
    </location>
</feature>
<proteinExistence type="predicted"/>
<dbReference type="SUPFAM" id="SSF52833">
    <property type="entry name" value="Thioredoxin-like"/>
    <property type="match status" value="1"/>
</dbReference>
<dbReference type="EMBL" id="UINC01167230">
    <property type="protein sequence ID" value="SVD69618.1"/>
    <property type="molecule type" value="Genomic_DNA"/>
</dbReference>
<reference evidence="2" key="1">
    <citation type="submission" date="2018-05" db="EMBL/GenBank/DDBJ databases">
        <authorList>
            <person name="Lanie J.A."/>
            <person name="Ng W.-L."/>
            <person name="Kazmierczak K.M."/>
            <person name="Andrzejewski T.M."/>
            <person name="Davidsen T.M."/>
            <person name="Wayne K.J."/>
            <person name="Tettelin H."/>
            <person name="Glass J.I."/>
            <person name="Rusch D."/>
            <person name="Podicherti R."/>
            <person name="Tsui H.-C.T."/>
            <person name="Winkler M.E."/>
        </authorList>
    </citation>
    <scope>NUCLEOTIDE SEQUENCE</scope>
</reference>
<organism evidence="2">
    <name type="scientific">marine metagenome</name>
    <dbReference type="NCBI Taxonomy" id="408172"/>
    <lineage>
        <taxon>unclassified sequences</taxon>
        <taxon>metagenomes</taxon>
        <taxon>ecological metagenomes</taxon>
    </lineage>
</organism>
<dbReference type="PRINTS" id="PR00160">
    <property type="entry name" value="GLUTAREDOXIN"/>
</dbReference>
<evidence type="ECO:0000259" key="1">
    <source>
        <dbReference type="Pfam" id="PF00462"/>
    </source>
</evidence>
<dbReference type="CDD" id="cd02066">
    <property type="entry name" value="GRX_family"/>
    <property type="match status" value="1"/>
</dbReference>
<dbReference type="PROSITE" id="PS51354">
    <property type="entry name" value="GLUTAREDOXIN_2"/>
    <property type="match status" value="1"/>
</dbReference>
<dbReference type="InterPro" id="IPR002109">
    <property type="entry name" value="Glutaredoxin"/>
</dbReference>
<feature type="non-terminal residue" evidence="2">
    <location>
        <position position="65"/>
    </location>
</feature>
<dbReference type="InterPro" id="IPR014025">
    <property type="entry name" value="Glutaredoxin_subgr"/>
</dbReference>
<sequence>MEAIIYGTIKCTWCYKVAKRLQDAGIDITKVDVSEPENLAEMKKIVGDGAKTVPQVVIDGKHIGG</sequence>
<dbReference type="InterPro" id="IPR036249">
    <property type="entry name" value="Thioredoxin-like_sf"/>
</dbReference>
<dbReference type="Pfam" id="PF00462">
    <property type="entry name" value="Glutaredoxin"/>
    <property type="match status" value="1"/>
</dbReference>
<gene>
    <name evidence="2" type="ORF">METZ01_LOCUS422472</name>
</gene>
<dbReference type="AlphaFoldDB" id="A0A382XGZ8"/>
<dbReference type="Gene3D" id="3.40.30.10">
    <property type="entry name" value="Glutaredoxin"/>
    <property type="match status" value="1"/>
</dbReference>
<evidence type="ECO:0000313" key="2">
    <source>
        <dbReference type="EMBL" id="SVD69618.1"/>
    </source>
</evidence>
<name>A0A382XGZ8_9ZZZZ</name>
<accession>A0A382XGZ8</accession>
<protein>
    <recommendedName>
        <fullName evidence="1">Glutaredoxin domain-containing protein</fullName>
    </recommendedName>
</protein>